<dbReference type="AlphaFoldDB" id="A0A5B0SGK5"/>
<sequence length="51" mass="5795">MPRRLASFLFFALGWAYKRPPSAHLSPHHLSLSPTEQFSFTLPLEPDQALS</sequence>
<proteinExistence type="predicted"/>
<name>A0A5B0SGK5_PUCGR</name>
<dbReference type="Proteomes" id="UP000325313">
    <property type="component" value="Unassembled WGS sequence"/>
</dbReference>
<reference evidence="1 2" key="1">
    <citation type="submission" date="2019-05" db="EMBL/GenBank/DDBJ databases">
        <title>Emergence of the Ug99 lineage of the wheat stem rust pathogen through somatic hybridization.</title>
        <authorList>
            <person name="Li F."/>
            <person name="Upadhyaya N.M."/>
            <person name="Sperschneider J."/>
            <person name="Matny O."/>
            <person name="Nguyen-Phuc H."/>
            <person name="Mago R."/>
            <person name="Raley C."/>
            <person name="Miller M.E."/>
            <person name="Silverstein K.A.T."/>
            <person name="Henningsen E."/>
            <person name="Hirsch C.D."/>
            <person name="Visser B."/>
            <person name="Pretorius Z.A."/>
            <person name="Steffenson B.J."/>
            <person name="Schwessinger B."/>
            <person name="Dodds P.N."/>
            <person name="Figueroa M."/>
        </authorList>
    </citation>
    <scope>NUCLEOTIDE SEQUENCE [LARGE SCALE GENOMIC DNA]</scope>
    <source>
        <strain evidence="1 2">Ug99</strain>
    </source>
</reference>
<accession>A0A5B0SGK5</accession>
<evidence type="ECO:0000313" key="1">
    <source>
        <dbReference type="EMBL" id="KAA1136599.1"/>
    </source>
</evidence>
<evidence type="ECO:0000313" key="2">
    <source>
        <dbReference type="Proteomes" id="UP000325313"/>
    </source>
</evidence>
<comment type="caution">
    <text evidence="1">The sequence shown here is derived from an EMBL/GenBank/DDBJ whole genome shotgun (WGS) entry which is preliminary data.</text>
</comment>
<dbReference type="EMBL" id="VDEP01000035">
    <property type="protein sequence ID" value="KAA1136599.1"/>
    <property type="molecule type" value="Genomic_DNA"/>
</dbReference>
<organism evidence="1 2">
    <name type="scientific">Puccinia graminis f. sp. tritici</name>
    <dbReference type="NCBI Taxonomy" id="56615"/>
    <lineage>
        <taxon>Eukaryota</taxon>
        <taxon>Fungi</taxon>
        <taxon>Dikarya</taxon>
        <taxon>Basidiomycota</taxon>
        <taxon>Pucciniomycotina</taxon>
        <taxon>Pucciniomycetes</taxon>
        <taxon>Pucciniales</taxon>
        <taxon>Pucciniaceae</taxon>
        <taxon>Puccinia</taxon>
    </lineage>
</organism>
<protein>
    <submittedName>
        <fullName evidence="1">Uncharacterized protein</fullName>
    </submittedName>
</protein>
<gene>
    <name evidence="1" type="ORF">PGTUg99_036237</name>
</gene>